<keyword evidence="2" id="KW-0040">ANK repeat</keyword>
<dbReference type="OrthoDB" id="1577640at2759"/>
<dbReference type="Pfam" id="PF12796">
    <property type="entry name" value="Ank_2"/>
    <property type="match status" value="1"/>
</dbReference>
<accession>V4B2Y8</accession>
<dbReference type="PROSITE" id="PS50225">
    <property type="entry name" value="SOCS"/>
    <property type="match status" value="1"/>
</dbReference>
<dbReference type="GeneID" id="20250438"/>
<dbReference type="InterPro" id="IPR036770">
    <property type="entry name" value="Ankyrin_rpt-contain_sf"/>
</dbReference>
<dbReference type="CTD" id="20250438"/>
<dbReference type="InterPro" id="IPR002110">
    <property type="entry name" value="Ankyrin_rpt"/>
</dbReference>
<proteinExistence type="predicted"/>
<feature type="domain" description="SOCS box" evidence="3">
    <location>
        <begin position="303"/>
        <end position="348"/>
    </location>
</feature>
<dbReference type="KEGG" id="lgi:LOTGIDRAFT_237358"/>
<dbReference type="InterPro" id="IPR001496">
    <property type="entry name" value="SOCS_box"/>
</dbReference>
<protein>
    <recommendedName>
        <fullName evidence="3">SOCS box domain-containing protein</fullName>
    </recommendedName>
</protein>
<evidence type="ECO:0000259" key="3">
    <source>
        <dbReference type="PROSITE" id="PS50225"/>
    </source>
</evidence>
<dbReference type="PANTHER" id="PTHR24123:SF33">
    <property type="entry name" value="PROTEIN HOS4"/>
    <property type="match status" value="1"/>
</dbReference>
<dbReference type="SUPFAM" id="SSF48403">
    <property type="entry name" value="Ankyrin repeat"/>
    <property type="match status" value="1"/>
</dbReference>
<keyword evidence="5" id="KW-1185">Reference proteome</keyword>
<dbReference type="Gene3D" id="1.25.40.20">
    <property type="entry name" value="Ankyrin repeat-containing domain"/>
    <property type="match status" value="1"/>
</dbReference>
<dbReference type="Proteomes" id="UP000030746">
    <property type="component" value="Unassembled WGS sequence"/>
</dbReference>
<dbReference type="InterPro" id="IPR051165">
    <property type="entry name" value="Multifunctional_ANK_Repeat"/>
</dbReference>
<dbReference type="SMART" id="SM00969">
    <property type="entry name" value="SOCS_box"/>
    <property type="match status" value="1"/>
</dbReference>
<dbReference type="Pfam" id="PF07525">
    <property type="entry name" value="SOCS_box"/>
    <property type="match status" value="1"/>
</dbReference>
<evidence type="ECO:0000256" key="1">
    <source>
        <dbReference type="ARBA" id="ARBA00022737"/>
    </source>
</evidence>
<sequence>MGGQLQKLTTIEYTVNERNNQILSILAEELIKKGNLSGLKKLLRKSTEITFRQGTTLLHIASLHQQIACLKYLLDKRVVCVNAEDNSCETALSSSLVNPVSYECSDLLISAGVNINLKNKWLRTPLLKCIIDQNELNVLYLLDKGANPNTEDCMGCTPLNQSVYYHLYRTFNRLLDTGVDINYVNRNGLSALYFGCKSLNKTCVRKLIDLGSEVNMALIEKLVQMSVEPEKCDKFEVIFHLIISALGQPLTIRTWVQCLPSSIKNDSMCRLCLAATNFTTGFCQFFETTDFWKNHVQDNYHSLKFYSMVPSLKHLCRLSVRSLLTQSGGNVIYKIRYLDVPPGLKSMILLQDVI</sequence>
<dbReference type="Pfam" id="PF00023">
    <property type="entry name" value="Ank"/>
    <property type="match status" value="1"/>
</dbReference>
<dbReference type="PANTHER" id="PTHR24123">
    <property type="entry name" value="ANKYRIN REPEAT-CONTAINING"/>
    <property type="match status" value="1"/>
</dbReference>
<dbReference type="AlphaFoldDB" id="V4B2Y8"/>
<dbReference type="InterPro" id="IPR036036">
    <property type="entry name" value="SOCS_box-like_dom_sf"/>
</dbReference>
<dbReference type="RefSeq" id="XP_009044859.1">
    <property type="nucleotide sequence ID" value="XM_009046611.1"/>
</dbReference>
<gene>
    <name evidence="4" type="ORF">LOTGIDRAFT_237358</name>
</gene>
<dbReference type="SMART" id="SM00248">
    <property type="entry name" value="ANK"/>
    <property type="match status" value="6"/>
</dbReference>
<dbReference type="SUPFAM" id="SSF158235">
    <property type="entry name" value="SOCS box-like"/>
    <property type="match status" value="1"/>
</dbReference>
<name>V4B2Y8_LOTGI</name>
<organism evidence="4 5">
    <name type="scientific">Lottia gigantea</name>
    <name type="common">Giant owl limpet</name>
    <dbReference type="NCBI Taxonomy" id="225164"/>
    <lineage>
        <taxon>Eukaryota</taxon>
        <taxon>Metazoa</taxon>
        <taxon>Spiralia</taxon>
        <taxon>Lophotrochozoa</taxon>
        <taxon>Mollusca</taxon>
        <taxon>Gastropoda</taxon>
        <taxon>Patellogastropoda</taxon>
        <taxon>Lottioidea</taxon>
        <taxon>Lottiidae</taxon>
        <taxon>Lottia</taxon>
    </lineage>
</organism>
<reference evidence="4 5" key="1">
    <citation type="journal article" date="2013" name="Nature">
        <title>Insights into bilaterian evolution from three spiralian genomes.</title>
        <authorList>
            <person name="Simakov O."/>
            <person name="Marletaz F."/>
            <person name="Cho S.J."/>
            <person name="Edsinger-Gonzales E."/>
            <person name="Havlak P."/>
            <person name="Hellsten U."/>
            <person name="Kuo D.H."/>
            <person name="Larsson T."/>
            <person name="Lv J."/>
            <person name="Arendt D."/>
            <person name="Savage R."/>
            <person name="Osoegawa K."/>
            <person name="de Jong P."/>
            <person name="Grimwood J."/>
            <person name="Chapman J.A."/>
            <person name="Shapiro H."/>
            <person name="Aerts A."/>
            <person name="Otillar R.P."/>
            <person name="Terry A.Y."/>
            <person name="Boore J.L."/>
            <person name="Grigoriev I.V."/>
            <person name="Lindberg D.R."/>
            <person name="Seaver E.C."/>
            <person name="Weisblat D.A."/>
            <person name="Putnam N.H."/>
            <person name="Rokhsar D.S."/>
        </authorList>
    </citation>
    <scope>NUCLEOTIDE SEQUENCE [LARGE SCALE GENOMIC DNA]</scope>
</reference>
<dbReference type="STRING" id="225164.V4B2Y8"/>
<evidence type="ECO:0000313" key="5">
    <source>
        <dbReference type="Proteomes" id="UP000030746"/>
    </source>
</evidence>
<dbReference type="EMBL" id="KB199728">
    <property type="protein sequence ID" value="ESP04528.1"/>
    <property type="molecule type" value="Genomic_DNA"/>
</dbReference>
<dbReference type="HOGENOM" id="CLU_783654_0_0_1"/>
<dbReference type="OMA" id="NGRTPIC"/>
<keyword evidence="1" id="KW-0677">Repeat</keyword>
<evidence type="ECO:0000313" key="4">
    <source>
        <dbReference type="EMBL" id="ESP04528.1"/>
    </source>
</evidence>
<evidence type="ECO:0000256" key="2">
    <source>
        <dbReference type="ARBA" id="ARBA00023043"/>
    </source>
</evidence>
<dbReference type="GO" id="GO:0035556">
    <property type="term" value="P:intracellular signal transduction"/>
    <property type="evidence" value="ECO:0007669"/>
    <property type="project" value="InterPro"/>
</dbReference>